<evidence type="ECO:0000256" key="9">
    <source>
        <dbReference type="ARBA" id="ARBA00022753"/>
    </source>
</evidence>
<dbReference type="GO" id="GO:0006897">
    <property type="term" value="P:endocytosis"/>
    <property type="evidence" value="ECO:0007669"/>
    <property type="project" value="UniProtKB-KW"/>
</dbReference>
<dbReference type="InterPro" id="IPR036872">
    <property type="entry name" value="CH_dom_sf"/>
</dbReference>
<dbReference type="GO" id="GO:0005813">
    <property type="term" value="C:centrosome"/>
    <property type="evidence" value="ECO:0007669"/>
    <property type="project" value="TreeGrafter"/>
</dbReference>
<name>A0A182F1Z7_ANOAL</name>
<dbReference type="Gene3D" id="1.20.5.340">
    <property type="match status" value="1"/>
</dbReference>
<dbReference type="Gene3D" id="1.10.418.10">
    <property type="entry name" value="Calponin-like domain"/>
    <property type="match status" value="1"/>
</dbReference>
<dbReference type="GO" id="GO:0051959">
    <property type="term" value="F:dynein light intermediate chain binding"/>
    <property type="evidence" value="ECO:0007669"/>
    <property type="project" value="TreeGrafter"/>
</dbReference>
<dbReference type="VEuPathDB" id="VectorBase:AALB000478"/>
<dbReference type="GO" id="GO:0005874">
    <property type="term" value="C:microtubule"/>
    <property type="evidence" value="ECO:0007669"/>
    <property type="project" value="UniProtKB-KW"/>
</dbReference>
<sequence length="713" mass="79980">MESDKMEIYETLIRWLSVLNLSAPHETVQELCDGVALAQALNQIAPEVFSDGWLAKIKADVGANWRLKVSNLRKIVEGVYVYYQDELSLHLSEELRPDVLKIAEKCDAYELGRLLQLILGCAVNCLEKQKYITQIMELEESLQRNIMAALQDIEYIWQGASPSRNSINTMASTTGSTAASTTGGSSAISADVRTLQDDRDTLAQKCHETNKKMLVLIEEKSALQQEVTRLQALVGRYENPNLIGDDGTSLGPIQLGSSRYNDLRKLVDGLKDELLQAETARDDLKMKSMIQEKEILELHQKLDELHGATAEIAQLKDEIDILKEANEQLRVCETQLTTYKKKLEDYNDLRKQIKLQEERSAEYLKQNLQYEEEAKKYAGLKGQVELYKKEIQDLHGKLDDEMGRTIKAEFECKQLQGELTVIQREKEHLLSERDSLREAFDELKCGQAMGADGTDGVGGRGTTMSKELHSNDLHERIERLERENKALREGQGGQTALSQLLDDANQRNEKLREQLKTANQKILVLSQHHTDVTSSKSELELHLKPTMDISEQRTPQMDEGLQLQLGSLQTKIANLEAALVAKDQELHAADMRYKKCVEKAKEVIKTLDPHAINEAMLLDKAHLVNDPANSGAGGPGVADGIMGQTPAVTVRPPMGQQEEQLIATAFYRLGMACHREAVDARLLSGPGQSFLARQRQPTARKPMNANFPKKHTL</sequence>
<organism evidence="13 14">
    <name type="scientific">Anopheles albimanus</name>
    <name type="common">New world malaria mosquito</name>
    <dbReference type="NCBI Taxonomy" id="7167"/>
    <lineage>
        <taxon>Eukaryota</taxon>
        <taxon>Metazoa</taxon>
        <taxon>Ecdysozoa</taxon>
        <taxon>Arthropoda</taxon>
        <taxon>Hexapoda</taxon>
        <taxon>Insecta</taxon>
        <taxon>Pterygota</taxon>
        <taxon>Neoptera</taxon>
        <taxon>Endopterygota</taxon>
        <taxon>Diptera</taxon>
        <taxon>Nematocera</taxon>
        <taxon>Culicoidea</taxon>
        <taxon>Culicidae</taxon>
        <taxon>Anophelinae</taxon>
        <taxon>Anopheles</taxon>
    </lineage>
</organism>
<evidence type="ECO:0000256" key="12">
    <source>
        <dbReference type="ARBA" id="ARBA00055855"/>
    </source>
</evidence>
<keyword evidence="10" id="KW-0175">Coiled coil</keyword>
<dbReference type="GO" id="GO:0008017">
    <property type="term" value="F:microtubule binding"/>
    <property type="evidence" value="ECO:0007669"/>
    <property type="project" value="InterPro"/>
</dbReference>
<dbReference type="GO" id="GO:0030705">
    <property type="term" value="P:cytoskeleton-dependent intracellular transport"/>
    <property type="evidence" value="ECO:0007669"/>
    <property type="project" value="InterPro"/>
</dbReference>
<comment type="similarity">
    <text evidence="3">Belongs to the hook family.</text>
</comment>
<dbReference type="FunFam" id="1.10.418.10:FF:000024">
    <property type="entry name" value="Hook homolog 3 (Drosophila)"/>
    <property type="match status" value="1"/>
</dbReference>
<evidence type="ECO:0000256" key="3">
    <source>
        <dbReference type="ARBA" id="ARBA00006946"/>
    </source>
</evidence>
<keyword evidence="6" id="KW-0963">Cytoplasm</keyword>
<dbReference type="PANTHER" id="PTHR18947:SF39">
    <property type="entry name" value="PROTEIN HOOK"/>
    <property type="match status" value="1"/>
</dbReference>
<comment type="function">
    <text evidence="12">Involved in endocytic trafficking. Probably acts as a cytoskeletal linker protein that tethers endosome vesicles to the cytoskeleton.</text>
</comment>
<keyword evidence="11" id="KW-0206">Cytoskeleton</keyword>
<keyword evidence="8" id="KW-0493">Microtubule</keyword>
<evidence type="ECO:0000313" key="13">
    <source>
        <dbReference type="EnsemblMetazoa" id="AALB000478-PA"/>
    </source>
</evidence>
<dbReference type="EnsemblMetazoa" id="AALB000478-RA">
    <property type="protein sequence ID" value="AALB000478-PA"/>
    <property type="gene ID" value="AALB000478"/>
</dbReference>
<evidence type="ECO:0000256" key="1">
    <source>
        <dbReference type="ARBA" id="ARBA00004177"/>
    </source>
</evidence>
<dbReference type="InterPro" id="IPR043936">
    <property type="entry name" value="HOOK_N"/>
</dbReference>
<dbReference type="SUPFAM" id="SSF116907">
    <property type="entry name" value="Hook domain"/>
    <property type="match status" value="1"/>
</dbReference>
<dbReference type="GO" id="GO:0031122">
    <property type="term" value="P:cytoplasmic microtubule organization"/>
    <property type="evidence" value="ECO:0007669"/>
    <property type="project" value="InterPro"/>
</dbReference>
<dbReference type="SUPFAM" id="SSF90250">
    <property type="entry name" value="Troponin coil-coiled subunits"/>
    <property type="match status" value="1"/>
</dbReference>
<dbReference type="Pfam" id="PF19047">
    <property type="entry name" value="HOOK_N"/>
    <property type="match status" value="1"/>
</dbReference>
<keyword evidence="7" id="KW-0254">Endocytosis</keyword>
<evidence type="ECO:0000256" key="7">
    <source>
        <dbReference type="ARBA" id="ARBA00022583"/>
    </source>
</evidence>
<evidence type="ECO:0000256" key="6">
    <source>
        <dbReference type="ARBA" id="ARBA00022490"/>
    </source>
</evidence>
<evidence type="ECO:0000256" key="11">
    <source>
        <dbReference type="ARBA" id="ARBA00023212"/>
    </source>
</evidence>
<protein>
    <recommendedName>
        <fullName evidence="5">Protein hook</fullName>
    </recommendedName>
</protein>
<dbReference type="Proteomes" id="UP000069272">
    <property type="component" value="Chromosome 2L"/>
</dbReference>
<dbReference type="InterPro" id="IPR001715">
    <property type="entry name" value="CH_dom"/>
</dbReference>
<dbReference type="PANTHER" id="PTHR18947">
    <property type="entry name" value="HOOK PROTEINS"/>
    <property type="match status" value="1"/>
</dbReference>
<evidence type="ECO:0000256" key="10">
    <source>
        <dbReference type="ARBA" id="ARBA00023054"/>
    </source>
</evidence>
<dbReference type="PROSITE" id="PS50021">
    <property type="entry name" value="CH"/>
    <property type="match status" value="1"/>
</dbReference>
<dbReference type="GO" id="GO:0005768">
    <property type="term" value="C:endosome"/>
    <property type="evidence" value="ECO:0007669"/>
    <property type="project" value="UniProtKB-SubCell"/>
</dbReference>
<reference evidence="13" key="2">
    <citation type="submission" date="2022-08" db="UniProtKB">
        <authorList>
            <consortium name="EnsemblMetazoa"/>
        </authorList>
    </citation>
    <scope>IDENTIFICATION</scope>
    <source>
        <strain evidence="13">STECLA/ALBI9_A</strain>
    </source>
</reference>
<dbReference type="InterPro" id="IPR008636">
    <property type="entry name" value="Hook_C"/>
</dbReference>
<comment type="subcellular location">
    <subcellularLocation>
        <location evidence="2">Cytoplasm</location>
        <location evidence="2">Cytoskeleton</location>
    </subcellularLocation>
    <subcellularLocation>
        <location evidence="1">Endosome</location>
    </subcellularLocation>
</comment>
<dbReference type="AlphaFoldDB" id="A0A182F1Z7"/>
<evidence type="ECO:0000313" key="14">
    <source>
        <dbReference type="Proteomes" id="UP000069272"/>
    </source>
</evidence>
<dbReference type="VEuPathDB" id="VectorBase:AALB20_030576"/>
<dbReference type="InterPro" id="IPR038077">
    <property type="entry name" value="Troponin_sf"/>
</dbReference>
<evidence type="ECO:0000256" key="5">
    <source>
        <dbReference type="ARBA" id="ARBA00018971"/>
    </source>
</evidence>
<keyword evidence="14" id="KW-1185">Reference proteome</keyword>
<keyword evidence="9" id="KW-0967">Endosome</keyword>
<accession>A0A182F1Z7</accession>
<proteinExistence type="inferred from homology"/>
<dbReference type="CDD" id="cd22222">
    <property type="entry name" value="HkD_Hook"/>
    <property type="match status" value="1"/>
</dbReference>
<dbReference type="STRING" id="7167.A0A182F1Z7"/>
<reference evidence="13 14" key="1">
    <citation type="journal article" date="2017" name="G3 (Bethesda)">
        <title>The Physical Genome Mapping of Anopheles albimanus Corrected Scaffold Misassemblies and Identified Interarm Rearrangements in Genus Anopheles.</title>
        <authorList>
            <person name="Artemov G.N."/>
            <person name="Peery A.N."/>
            <person name="Jiang X."/>
            <person name="Tu Z."/>
            <person name="Stegniy V.N."/>
            <person name="Sharakhova M.V."/>
            <person name="Sharakhov I.V."/>
        </authorList>
    </citation>
    <scope>NUCLEOTIDE SEQUENCE [LARGE SCALE GENOMIC DNA]</scope>
    <source>
        <strain evidence="13 14">ALBI9_A</strain>
    </source>
</reference>
<comment type="subunit">
    <text evidence="4">Homodimer. Interacts with microtubules via its N-terminus.</text>
</comment>
<evidence type="ECO:0000256" key="4">
    <source>
        <dbReference type="ARBA" id="ARBA00011241"/>
    </source>
</evidence>
<dbReference type="Pfam" id="PF05622">
    <property type="entry name" value="HOOK"/>
    <property type="match status" value="1"/>
</dbReference>
<evidence type="ECO:0000256" key="2">
    <source>
        <dbReference type="ARBA" id="ARBA00004245"/>
    </source>
</evidence>
<evidence type="ECO:0000256" key="8">
    <source>
        <dbReference type="ARBA" id="ARBA00022701"/>
    </source>
</evidence>